<dbReference type="STRING" id="1503925.TH53_08175"/>
<feature type="region of interest" description="Disordered" evidence="1">
    <location>
        <begin position="1"/>
        <end position="28"/>
    </location>
</feature>
<accession>A0A0D0GT05</accession>
<name>A0A0D0GT05_9SPHI</name>
<evidence type="ECO:0000313" key="2">
    <source>
        <dbReference type="EMBL" id="KIO77616.1"/>
    </source>
</evidence>
<organism evidence="2 3">
    <name type="scientific">Pedobacter lusitanus</name>
    <dbReference type="NCBI Taxonomy" id="1503925"/>
    <lineage>
        <taxon>Bacteria</taxon>
        <taxon>Pseudomonadati</taxon>
        <taxon>Bacteroidota</taxon>
        <taxon>Sphingobacteriia</taxon>
        <taxon>Sphingobacteriales</taxon>
        <taxon>Sphingobacteriaceae</taxon>
        <taxon>Pedobacter</taxon>
    </lineage>
</organism>
<dbReference type="AlphaFoldDB" id="A0A0D0GT05"/>
<evidence type="ECO:0000256" key="1">
    <source>
        <dbReference type="SAM" id="MobiDB-lite"/>
    </source>
</evidence>
<dbReference type="Proteomes" id="UP000032049">
    <property type="component" value="Unassembled WGS sequence"/>
</dbReference>
<sequence>MVSAYSCKRDNFTKSSGGGSNQTNSANQTVVNGRLYFTDKESFQTLFDELKEAEDDKVASFVDEKGITSLRPVVTEENEKNYL</sequence>
<reference evidence="2 3" key="1">
    <citation type="submission" date="2015-01" db="EMBL/GenBank/DDBJ databases">
        <title>Draft genome sequence of Pedobacter sp. NL19 isolated from sludge of an effluent treatment pond in an abandoned uranium mine.</title>
        <authorList>
            <person name="Santos T."/>
            <person name="Caetano T."/>
            <person name="Covas C."/>
            <person name="Cruz A."/>
            <person name="Mendo S."/>
        </authorList>
    </citation>
    <scope>NUCLEOTIDE SEQUENCE [LARGE SCALE GENOMIC DNA]</scope>
    <source>
        <strain evidence="2 3">NL19</strain>
    </source>
</reference>
<protein>
    <submittedName>
        <fullName evidence="2">Uncharacterized protein</fullName>
    </submittedName>
</protein>
<dbReference type="EMBL" id="JXRA01000031">
    <property type="protein sequence ID" value="KIO77616.1"/>
    <property type="molecule type" value="Genomic_DNA"/>
</dbReference>
<comment type="caution">
    <text evidence="2">The sequence shown here is derived from an EMBL/GenBank/DDBJ whole genome shotgun (WGS) entry which is preliminary data.</text>
</comment>
<evidence type="ECO:0000313" key="3">
    <source>
        <dbReference type="Proteomes" id="UP000032049"/>
    </source>
</evidence>
<proteinExistence type="predicted"/>
<keyword evidence="3" id="KW-1185">Reference proteome</keyword>
<gene>
    <name evidence="2" type="ORF">TH53_08175</name>
</gene>